<proteinExistence type="predicted"/>
<evidence type="ECO:0000256" key="2">
    <source>
        <dbReference type="ARBA" id="ARBA00022670"/>
    </source>
</evidence>
<dbReference type="Pfam" id="PF04389">
    <property type="entry name" value="Peptidase_M28"/>
    <property type="match status" value="1"/>
</dbReference>
<accession>A0A2K8U5E2</accession>
<keyword evidence="3" id="KW-0479">Metal-binding</keyword>
<name>A0A2K8U5E2_9GAMM</name>
<evidence type="ECO:0000313" key="8">
    <source>
        <dbReference type="EMBL" id="AUB80802.1"/>
    </source>
</evidence>
<dbReference type="InterPro" id="IPR045175">
    <property type="entry name" value="M28_fam"/>
</dbReference>
<dbReference type="AlphaFoldDB" id="A0A2K8U5E2"/>
<keyword evidence="1" id="KW-0031">Aminopeptidase</keyword>
<evidence type="ECO:0000256" key="6">
    <source>
        <dbReference type="ARBA" id="ARBA00022833"/>
    </source>
</evidence>
<evidence type="ECO:0000256" key="5">
    <source>
        <dbReference type="ARBA" id="ARBA00022801"/>
    </source>
</evidence>
<evidence type="ECO:0000256" key="3">
    <source>
        <dbReference type="ARBA" id="ARBA00022723"/>
    </source>
</evidence>
<protein>
    <recommendedName>
        <fullName evidence="7">Peptidase M28 domain-containing protein</fullName>
    </recommendedName>
</protein>
<dbReference type="InterPro" id="IPR007484">
    <property type="entry name" value="Peptidase_M28"/>
</dbReference>
<dbReference type="GO" id="GO:0008235">
    <property type="term" value="F:metalloexopeptidase activity"/>
    <property type="evidence" value="ECO:0007669"/>
    <property type="project" value="InterPro"/>
</dbReference>
<reference evidence="8 9" key="1">
    <citation type="submission" date="2017-03" db="EMBL/GenBank/DDBJ databases">
        <title>Complete genome sequence of Candidatus 'Thiodictyon syntrophicum' sp. nov. strain Cad16T, a photolithoautotroph purple sulfur bacterium isolated from an alpine meromictic lake.</title>
        <authorList>
            <person name="Luedin S.M."/>
            <person name="Pothier J.F."/>
            <person name="Danza F."/>
            <person name="Storelli N."/>
            <person name="Wittwer M."/>
            <person name="Tonolla M."/>
        </authorList>
    </citation>
    <scope>NUCLEOTIDE SEQUENCE [LARGE SCALE GENOMIC DNA]</scope>
    <source>
        <strain evidence="8 9">Cad16T</strain>
    </source>
</reference>
<dbReference type="PANTHER" id="PTHR12147:SF56">
    <property type="entry name" value="AMINOPEPTIDASE YDR415C-RELATED"/>
    <property type="match status" value="1"/>
</dbReference>
<dbReference type="EMBL" id="CP020370">
    <property type="protein sequence ID" value="AUB80802.1"/>
    <property type="molecule type" value="Genomic_DNA"/>
</dbReference>
<keyword evidence="6" id="KW-0862">Zinc</keyword>
<dbReference type="GO" id="GO:0006508">
    <property type="term" value="P:proteolysis"/>
    <property type="evidence" value="ECO:0007669"/>
    <property type="project" value="UniProtKB-KW"/>
</dbReference>
<feature type="domain" description="Peptidase M28" evidence="7">
    <location>
        <begin position="206"/>
        <end position="317"/>
    </location>
</feature>
<keyword evidence="9" id="KW-1185">Reference proteome</keyword>
<organism evidence="8 9">
    <name type="scientific">Candidatus Thiodictyon syntrophicum</name>
    <dbReference type="NCBI Taxonomy" id="1166950"/>
    <lineage>
        <taxon>Bacteria</taxon>
        <taxon>Pseudomonadati</taxon>
        <taxon>Pseudomonadota</taxon>
        <taxon>Gammaproteobacteria</taxon>
        <taxon>Chromatiales</taxon>
        <taxon>Chromatiaceae</taxon>
        <taxon>Thiodictyon</taxon>
    </lineage>
</organism>
<evidence type="ECO:0000256" key="4">
    <source>
        <dbReference type="ARBA" id="ARBA00022729"/>
    </source>
</evidence>
<keyword evidence="5" id="KW-0378">Hydrolase</keyword>
<keyword evidence="4" id="KW-0732">Signal</keyword>
<gene>
    <name evidence="8" type="ORF">THSYN_07440</name>
</gene>
<dbReference type="GO" id="GO:0004177">
    <property type="term" value="F:aminopeptidase activity"/>
    <property type="evidence" value="ECO:0007669"/>
    <property type="project" value="UniProtKB-KW"/>
</dbReference>
<sequence>MARVTVAILIDTDILIDASRKVDLAVDFIAGLESEAVPGISLITKLELLSSRTGLGFGGAGRGIRPVPSVYSNADCRRKSVVPRKTFRTGRMPRPARQAGSAPAPAACCGLRRLFVMFQVKLYLLAAALMLAGTPVRASPSVSGMLAELSQSDYQGYVEHLVSLGTRYYGTQGNADATAYVGQVFRGFGLATREHLFTLDGYQLANVEATLPGLVRPDDIVIIGAHFDSIASRTPGDPSATNAPGADDNASGTAGVLEIASVLSRYQFAQTIRFIGFNAEEQGMIGSQRYAQAAKDAGDKIVAMVDLDMIGYVNDGAAEDLDIMGNGWLVELMVANVRAFTTLPVTGHVETPMWSDHQYFGLDHKSGQDLA</sequence>
<dbReference type="PANTHER" id="PTHR12147">
    <property type="entry name" value="METALLOPEPTIDASE M28 FAMILY MEMBER"/>
    <property type="match status" value="1"/>
</dbReference>
<dbReference type="SUPFAM" id="SSF53187">
    <property type="entry name" value="Zn-dependent exopeptidases"/>
    <property type="match status" value="1"/>
</dbReference>
<dbReference type="GO" id="GO:0046872">
    <property type="term" value="F:metal ion binding"/>
    <property type="evidence" value="ECO:0007669"/>
    <property type="project" value="UniProtKB-KW"/>
</dbReference>
<evidence type="ECO:0000259" key="7">
    <source>
        <dbReference type="Pfam" id="PF04389"/>
    </source>
</evidence>
<evidence type="ECO:0000313" key="9">
    <source>
        <dbReference type="Proteomes" id="UP000232638"/>
    </source>
</evidence>
<dbReference type="Proteomes" id="UP000232638">
    <property type="component" value="Chromosome"/>
</dbReference>
<keyword evidence="2" id="KW-0645">Protease</keyword>
<dbReference type="KEGG" id="tsy:THSYN_07440"/>
<evidence type="ECO:0000256" key="1">
    <source>
        <dbReference type="ARBA" id="ARBA00022438"/>
    </source>
</evidence>
<dbReference type="Gene3D" id="3.40.630.10">
    <property type="entry name" value="Zn peptidases"/>
    <property type="match status" value="1"/>
</dbReference>